<organism evidence="1 2">
    <name type="scientific">Hoeflea olei</name>
    <dbReference type="NCBI Taxonomy" id="1480615"/>
    <lineage>
        <taxon>Bacteria</taxon>
        <taxon>Pseudomonadati</taxon>
        <taxon>Pseudomonadota</taxon>
        <taxon>Alphaproteobacteria</taxon>
        <taxon>Hyphomicrobiales</taxon>
        <taxon>Rhizobiaceae</taxon>
        <taxon>Hoeflea</taxon>
    </lineage>
</organism>
<gene>
    <name evidence="1" type="ORF">AWJ14_19330</name>
</gene>
<name>A0A1C1YRU7_9HYPH</name>
<evidence type="ECO:0000313" key="1">
    <source>
        <dbReference type="EMBL" id="OCW56248.1"/>
    </source>
</evidence>
<keyword evidence="2" id="KW-1185">Reference proteome</keyword>
<comment type="caution">
    <text evidence="1">The sequence shown here is derived from an EMBL/GenBank/DDBJ whole genome shotgun (WGS) entry which is preliminary data.</text>
</comment>
<dbReference type="RefSeq" id="WP_066182078.1">
    <property type="nucleotide sequence ID" value="NZ_LQZT01000042.1"/>
</dbReference>
<accession>A0A1C1YRU7</accession>
<reference evidence="1 2" key="1">
    <citation type="submission" date="2015-12" db="EMBL/GenBank/DDBJ databases">
        <authorList>
            <person name="Shamseldin A."/>
            <person name="Moawad H."/>
            <person name="Abd El-Rahim W.M."/>
            <person name="Sadowsky M.J."/>
        </authorList>
    </citation>
    <scope>NUCLEOTIDE SEQUENCE [LARGE SCALE GENOMIC DNA]</scope>
    <source>
        <strain evidence="1 2">JC234</strain>
    </source>
</reference>
<sequence length="161" mass="17581">MSEISVAHGWQHILDEAVAEAAALPEEWCFEIVKAETVDGALKISTTYVSGDVPLDDHLPSDSKLPHPFRAMMRIREAARQKSLVTCECCGRIGRLVGSGDDARVRCAAHVDVVDAMGWVPPADVMFETDEEALAHFLDDYGGGLDAMQELSQDGDDDTRH</sequence>
<dbReference type="STRING" id="1480615.AWJ14_19330"/>
<dbReference type="Proteomes" id="UP000094795">
    <property type="component" value="Unassembled WGS sequence"/>
</dbReference>
<proteinExistence type="predicted"/>
<dbReference type="EMBL" id="LQZT01000042">
    <property type="protein sequence ID" value="OCW56248.1"/>
    <property type="molecule type" value="Genomic_DNA"/>
</dbReference>
<dbReference type="OrthoDB" id="8361940at2"/>
<dbReference type="AlphaFoldDB" id="A0A1C1YRU7"/>
<evidence type="ECO:0000313" key="2">
    <source>
        <dbReference type="Proteomes" id="UP000094795"/>
    </source>
</evidence>
<protein>
    <submittedName>
        <fullName evidence="1">Uncharacterized protein</fullName>
    </submittedName>
</protein>